<evidence type="ECO:0000256" key="1">
    <source>
        <dbReference type="ARBA" id="ARBA00007228"/>
    </source>
</evidence>
<evidence type="ECO:0000259" key="6">
    <source>
        <dbReference type="Pfam" id="PF00588"/>
    </source>
</evidence>
<dbReference type="GO" id="GO:0106339">
    <property type="term" value="F:tRNA (cytidine(32)-2'-O)-methyltransferase activity"/>
    <property type="evidence" value="ECO:0007669"/>
    <property type="project" value="RHEA"/>
</dbReference>
<dbReference type="GO" id="GO:0160206">
    <property type="term" value="F:tRNA (cytidine(32)/uridine(32)-2'-O)-methyltransferase activity"/>
    <property type="evidence" value="ECO:0007669"/>
    <property type="project" value="UniProtKB-EC"/>
</dbReference>
<evidence type="ECO:0000256" key="4">
    <source>
        <dbReference type="ARBA" id="ARBA00022691"/>
    </source>
</evidence>
<comment type="catalytic activity">
    <reaction evidence="5">
        <text>uridine(32) in tRNA + S-adenosyl-L-methionine = 2'-O-methyluridine(32) in tRNA + S-adenosyl-L-homocysteine + H(+)</text>
        <dbReference type="Rhea" id="RHEA:42936"/>
        <dbReference type="Rhea" id="RHEA-COMP:10107"/>
        <dbReference type="Rhea" id="RHEA-COMP:10290"/>
        <dbReference type="ChEBI" id="CHEBI:15378"/>
        <dbReference type="ChEBI" id="CHEBI:57856"/>
        <dbReference type="ChEBI" id="CHEBI:59789"/>
        <dbReference type="ChEBI" id="CHEBI:65315"/>
        <dbReference type="ChEBI" id="CHEBI:74478"/>
        <dbReference type="EC" id="2.1.1.200"/>
    </reaction>
</comment>
<keyword evidence="5" id="KW-0963">Cytoplasm</keyword>
<dbReference type="GO" id="GO:0005829">
    <property type="term" value="C:cytosol"/>
    <property type="evidence" value="ECO:0007669"/>
    <property type="project" value="TreeGrafter"/>
</dbReference>
<comment type="function">
    <text evidence="5">Catalyzes the formation of 2'O-methylated cytidine (Cm32) or 2'O-methylated uridine (Um32) at position 32 in tRNA.</text>
</comment>
<comment type="subunit">
    <text evidence="5">Homodimer.</text>
</comment>
<dbReference type="SUPFAM" id="SSF75217">
    <property type="entry name" value="alpha/beta knot"/>
    <property type="match status" value="1"/>
</dbReference>
<evidence type="ECO:0000256" key="3">
    <source>
        <dbReference type="ARBA" id="ARBA00022679"/>
    </source>
</evidence>
<comment type="catalytic activity">
    <reaction evidence="5">
        <text>cytidine(32) in tRNA + S-adenosyl-L-methionine = 2'-O-methylcytidine(32) in tRNA + S-adenosyl-L-homocysteine + H(+)</text>
        <dbReference type="Rhea" id="RHEA:42932"/>
        <dbReference type="Rhea" id="RHEA-COMP:10288"/>
        <dbReference type="Rhea" id="RHEA-COMP:10289"/>
        <dbReference type="ChEBI" id="CHEBI:15378"/>
        <dbReference type="ChEBI" id="CHEBI:57856"/>
        <dbReference type="ChEBI" id="CHEBI:59789"/>
        <dbReference type="ChEBI" id="CHEBI:74495"/>
        <dbReference type="ChEBI" id="CHEBI:82748"/>
        <dbReference type="EC" id="2.1.1.200"/>
    </reaction>
</comment>
<organism evidence="7 8">
    <name type="scientific">Aromatoleum tolulyticum</name>
    <dbReference type="NCBI Taxonomy" id="34027"/>
    <lineage>
        <taxon>Bacteria</taxon>
        <taxon>Pseudomonadati</taxon>
        <taxon>Pseudomonadota</taxon>
        <taxon>Betaproteobacteria</taxon>
        <taxon>Rhodocyclales</taxon>
        <taxon>Rhodocyclaceae</taxon>
        <taxon>Aromatoleum</taxon>
    </lineage>
</organism>
<dbReference type="EMBL" id="FTMD01000018">
    <property type="protein sequence ID" value="SIR51832.1"/>
    <property type="molecule type" value="Genomic_DNA"/>
</dbReference>
<dbReference type="NCBIfam" id="TIGR00050">
    <property type="entry name" value="rRNA_methyl_1"/>
    <property type="match status" value="1"/>
</dbReference>
<evidence type="ECO:0000256" key="5">
    <source>
        <dbReference type="RuleBase" id="RU362024"/>
    </source>
</evidence>
<keyword evidence="3 7" id="KW-0808">Transferase</keyword>
<dbReference type="CDD" id="cd18093">
    <property type="entry name" value="SpoU-like_TrmJ"/>
    <property type="match status" value="1"/>
</dbReference>
<comment type="similarity">
    <text evidence="1">Belongs to the class IV-like SAM-binding methyltransferase superfamily. RNA methyltransferase TrmH family.</text>
</comment>
<dbReference type="PANTHER" id="PTHR42786">
    <property type="entry name" value="TRNA/RRNA METHYLTRANSFERASE"/>
    <property type="match status" value="1"/>
</dbReference>
<sequence>MNGAIALDRIRIVLSRTSHPGNIGAAARAMKTMGLGRLWLVQPASFPDPVAEARASGAGDLLAAARVVGSLEEALEGTILAAAVTARRRERSVPVRIAREAAPELVSFAEKGEVALVFGNETSGLTNEEVGLCSMPVTIPANPAFSSLNLGAAVQLLCYELRMAALNPLPPAEPLPDLAAFEEVEGFHRHLERAMTVSGFYDPANPKRLLQRLRRLFGRIRLEKEEVNILRGIISALERKAE</sequence>
<keyword evidence="4 5" id="KW-0949">S-adenosyl-L-methionine</keyword>
<evidence type="ECO:0000256" key="2">
    <source>
        <dbReference type="ARBA" id="ARBA00022603"/>
    </source>
</evidence>
<dbReference type="InterPro" id="IPR001537">
    <property type="entry name" value="SpoU_MeTrfase"/>
</dbReference>
<dbReference type="PIRSF" id="PIRSF004808">
    <property type="entry name" value="LasT"/>
    <property type="match status" value="1"/>
</dbReference>
<dbReference type="STRING" id="34027.SAMN05421829_11842"/>
<accession>A0A1N7BKL9</accession>
<proteinExistence type="inferred from homology"/>
<dbReference type="Gene3D" id="1.10.8.590">
    <property type="match status" value="1"/>
</dbReference>
<reference evidence="8" key="1">
    <citation type="submission" date="2017-01" db="EMBL/GenBank/DDBJ databases">
        <authorList>
            <person name="Varghese N."/>
            <person name="Submissions S."/>
        </authorList>
    </citation>
    <scope>NUCLEOTIDE SEQUENCE [LARGE SCALE GENOMIC DNA]</scope>
    <source>
        <strain evidence="8">ATCC 51758</strain>
    </source>
</reference>
<dbReference type="GO" id="GO:0003723">
    <property type="term" value="F:RNA binding"/>
    <property type="evidence" value="ECO:0007669"/>
    <property type="project" value="InterPro"/>
</dbReference>
<dbReference type="AlphaFoldDB" id="A0A1N7BKL9"/>
<dbReference type="GO" id="GO:0002128">
    <property type="term" value="P:tRNA nucleoside ribose methylation"/>
    <property type="evidence" value="ECO:0007669"/>
    <property type="project" value="TreeGrafter"/>
</dbReference>
<feature type="domain" description="tRNA/rRNA methyltransferase SpoU type" evidence="6">
    <location>
        <begin position="10"/>
        <end position="159"/>
    </location>
</feature>
<dbReference type="Gene3D" id="3.40.1280.10">
    <property type="match status" value="1"/>
</dbReference>
<dbReference type="FunFam" id="3.40.1280.10:FF:000006">
    <property type="entry name" value="Uncharacterized tRNA/rRNA methyltransferase HI_0380"/>
    <property type="match status" value="1"/>
</dbReference>
<dbReference type="PANTHER" id="PTHR42786:SF2">
    <property type="entry name" value="TRNA (CYTIDINE_URIDINE-2'-O-)-METHYLTRANSFERASE TRMJ"/>
    <property type="match status" value="1"/>
</dbReference>
<keyword evidence="8" id="KW-1185">Reference proteome</keyword>
<comment type="subcellular location">
    <subcellularLocation>
        <location evidence="5">Cytoplasm</location>
    </subcellularLocation>
</comment>
<keyword evidence="2 5" id="KW-0489">Methyltransferase</keyword>
<dbReference type="EC" id="2.1.1.200" evidence="5"/>
<name>A0A1N7BKL9_9RHOO</name>
<keyword evidence="5" id="KW-0819">tRNA processing</keyword>
<evidence type="ECO:0000313" key="7">
    <source>
        <dbReference type="EMBL" id="SIR51832.1"/>
    </source>
</evidence>
<dbReference type="Proteomes" id="UP000186819">
    <property type="component" value="Unassembled WGS sequence"/>
</dbReference>
<dbReference type="Pfam" id="PF00588">
    <property type="entry name" value="SpoU_methylase"/>
    <property type="match status" value="1"/>
</dbReference>
<dbReference type="InterPro" id="IPR004384">
    <property type="entry name" value="RNA_MeTrfase_TrmJ/LasT"/>
</dbReference>
<dbReference type="InterPro" id="IPR029028">
    <property type="entry name" value="Alpha/beta_knot_MTases"/>
</dbReference>
<evidence type="ECO:0000313" key="8">
    <source>
        <dbReference type="Proteomes" id="UP000186819"/>
    </source>
</evidence>
<protein>
    <recommendedName>
        <fullName evidence="5">tRNA (cytidine/uridine-2'-O-)-methyltransferase TrmJ</fullName>
        <ecNumber evidence="5">2.1.1.200</ecNumber>
    </recommendedName>
    <alternativeName>
        <fullName evidence="5">tRNA (cytidine(32)/uridine(32)-2'-O)-methyltransferase</fullName>
    </alternativeName>
    <alternativeName>
        <fullName evidence="5">tRNA Cm32/Um32 methyltransferase</fullName>
    </alternativeName>
</protein>
<dbReference type="OrthoDB" id="9806346at2"/>
<dbReference type="RefSeq" id="WP_076604009.1">
    <property type="nucleotide sequence ID" value="NZ_FTMD01000018.1"/>
</dbReference>
<dbReference type="InterPro" id="IPR029026">
    <property type="entry name" value="tRNA_m1G_MTases_N"/>
</dbReference>
<gene>
    <name evidence="5" type="primary">trmJ</name>
    <name evidence="7" type="ORF">SAMN05421829_11842</name>
</gene>